<accession>A0A061J3Z2</accession>
<feature type="transmembrane region" description="Helical" evidence="2">
    <location>
        <begin position="127"/>
        <end position="146"/>
    </location>
</feature>
<reference evidence="3 4" key="1">
    <citation type="submission" date="2013-07" db="EMBL/GenBank/DDBJ databases">
        <authorList>
            <person name="Stoco P.H."/>
            <person name="Wagner G."/>
            <person name="Gerber A."/>
            <person name="Zaha A."/>
            <person name="Thompson C."/>
            <person name="Bartholomeu D.C."/>
            <person name="Luckemeyer D.D."/>
            <person name="Bahia D."/>
            <person name="Loreto E."/>
            <person name="Prestes E.B."/>
            <person name="Lima F.M."/>
            <person name="Rodrigues-Luiz G."/>
            <person name="Vallejo G.A."/>
            <person name="Filho J.F."/>
            <person name="Monteiro K.M."/>
            <person name="Tyler K.M."/>
            <person name="de Almeida L.G."/>
            <person name="Ortiz M.F."/>
            <person name="Siervo M.A."/>
            <person name="de Moraes M.H."/>
            <person name="Cunha O.L."/>
            <person name="Mendonca-Neto R."/>
            <person name="Silva R."/>
            <person name="Teixeira S.M."/>
            <person name="Murta S.M."/>
            <person name="Sincero T.C."/>
            <person name="Mendes T.A."/>
            <person name="Urmenyi T.P."/>
            <person name="Silva V.G."/>
            <person name="da Rocha W.D."/>
            <person name="Andersson B."/>
            <person name="Romanha A.J."/>
            <person name="Steindel M."/>
            <person name="de Vasconcelos A.T."/>
            <person name="Grisard E.C."/>
        </authorList>
    </citation>
    <scope>NUCLEOTIDE SEQUENCE [LARGE SCALE GENOMIC DNA]</scope>
    <source>
        <strain evidence="3 4">SC58</strain>
    </source>
</reference>
<proteinExistence type="predicted"/>
<dbReference type="OrthoDB" id="267464at2759"/>
<keyword evidence="4" id="KW-1185">Reference proteome</keyword>
<feature type="region of interest" description="Disordered" evidence="1">
    <location>
        <begin position="157"/>
        <end position="179"/>
    </location>
</feature>
<dbReference type="AlphaFoldDB" id="A0A061J3Z2"/>
<protein>
    <submittedName>
        <fullName evidence="3">Uncharacterized protein</fullName>
    </submittedName>
</protein>
<evidence type="ECO:0000313" key="4">
    <source>
        <dbReference type="Proteomes" id="UP000031737"/>
    </source>
</evidence>
<evidence type="ECO:0000256" key="2">
    <source>
        <dbReference type="SAM" id="Phobius"/>
    </source>
</evidence>
<evidence type="ECO:0000313" key="3">
    <source>
        <dbReference type="EMBL" id="ESL08866.1"/>
    </source>
</evidence>
<gene>
    <name evidence="3" type="ORF">TRSC58_03424</name>
</gene>
<dbReference type="EMBL" id="AUPL01003424">
    <property type="protein sequence ID" value="ESL08866.1"/>
    <property type="molecule type" value="Genomic_DNA"/>
</dbReference>
<dbReference type="VEuPathDB" id="TriTrypDB:TRSC58_03424"/>
<name>A0A061J3Z2_TRYRA</name>
<feature type="region of interest" description="Disordered" evidence="1">
    <location>
        <begin position="1"/>
        <end position="20"/>
    </location>
</feature>
<keyword evidence="2" id="KW-0812">Transmembrane</keyword>
<keyword evidence="2" id="KW-1133">Transmembrane helix</keyword>
<evidence type="ECO:0000256" key="1">
    <source>
        <dbReference type="SAM" id="MobiDB-lite"/>
    </source>
</evidence>
<comment type="caution">
    <text evidence="3">The sequence shown here is derived from an EMBL/GenBank/DDBJ whole genome shotgun (WGS) entry which is preliminary data.</text>
</comment>
<dbReference type="Proteomes" id="UP000031737">
    <property type="component" value="Unassembled WGS sequence"/>
</dbReference>
<organism evidence="3 4">
    <name type="scientific">Trypanosoma rangeli SC58</name>
    <dbReference type="NCBI Taxonomy" id="429131"/>
    <lineage>
        <taxon>Eukaryota</taxon>
        <taxon>Discoba</taxon>
        <taxon>Euglenozoa</taxon>
        <taxon>Kinetoplastea</taxon>
        <taxon>Metakinetoplastina</taxon>
        <taxon>Trypanosomatida</taxon>
        <taxon>Trypanosomatidae</taxon>
        <taxon>Trypanosoma</taxon>
        <taxon>Herpetosoma</taxon>
    </lineage>
</organism>
<sequence length="228" mass="25768">MSTNAGPSPGGNGEEEKESGRILSLEEYRAQYVMQQRLLYQRHHEAKTFFENDVDVGSPAAAAAAAAAAASVREQAQQPAQQQQRAEAVVNFWERIEFRPVDLIDVVRFLGRVLLATFLLFRAPSFYYFILTLFFYVVFLAVRRALASIRIEREHRTGARNSPQAATPSAVHPHPHRRQRVSLPRKALYVFIRCITSFLLSFSPTYSVEQLEAELQEGGVVGLHLHQD</sequence>
<keyword evidence="2" id="KW-0472">Membrane</keyword>